<keyword evidence="3" id="KW-0813">Transport</keyword>
<sequence>MISNLDWRDALKLTLPVAMGYIPAGVAYGVLFVAAGLPAWAAVFSSMILYAGAAQYASIPLLASGVGFFTHASNTFAINLRMAFYGIPLIQHLPTHPIARLICLFCLTDETFSLLTTLTPQQRTKLILPISVLNWSYWLIGTILGLVIGAGLNDLVPNLDFALVCLFVILGYEQFKNTNALYPIVFASIAFVLAMWLMPSWVLLGAIVLSSLLIIARYFWQTHSTHS</sequence>
<dbReference type="PATRIC" id="fig|1230338.3.peg.1611"/>
<keyword evidence="10" id="KW-1185">Reference proteome</keyword>
<accession>L2F5Q7</accession>
<evidence type="ECO:0000313" key="9">
    <source>
        <dbReference type="EMBL" id="ELA08399.1"/>
    </source>
</evidence>
<comment type="caution">
    <text evidence="9">The sequence shown here is derived from an EMBL/GenBank/DDBJ whole genome shotgun (WGS) entry which is preliminary data.</text>
</comment>
<dbReference type="RefSeq" id="WP_009501952.1">
    <property type="nucleotide sequence ID" value="NZ_ANIN01000002.1"/>
</dbReference>
<feature type="transmembrane region" description="Helical" evidence="8">
    <location>
        <begin position="155"/>
        <end position="172"/>
    </location>
</feature>
<comment type="subcellular location">
    <subcellularLocation>
        <location evidence="1">Cell membrane</location>
        <topology evidence="1">Multi-pass membrane protein</topology>
    </subcellularLocation>
</comment>
<keyword evidence="5 8" id="KW-0812">Transmembrane</keyword>
<dbReference type="EMBL" id="ANIN01000002">
    <property type="protein sequence ID" value="ELA08399.1"/>
    <property type="molecule type" value="Genomic_DNA"/>
</dbReference>
<keyword evidence="4" id="KW-1003">Cell membrane</keyword>
<evidence type="ECO:0000313" key="10">
    <source>
        <dbReference type="Proteomes" id="UP000023795"/>
    </source>
</evidence>
<feature type="transmembrane region" description="Helical" evidence="8">
    <location>
        <begin position="56"/>
        <end position="78"/>
    </location>
</feature>
<dbReference type="AlphaFoldDB" id="L2F5Q7"/>
<feature type="transmembrane region" description="Helical" evidence="8">
    <location>
        <begin position="203"/>
        <end position="220"/>
    </location>
</feature>
<reference evidence="9 10" key="1">
    <citation type="journal article" date="2013" name="Genome Announc.">
        <title>Genome Sequence of Moraxella macacae 0408225, a Novel Bacterial Species Isolated from a Cynomolgus Macaque with Epistaxis.</title>
        <authorList>
            <person name="Ladner J.T."/>
            <person name="Whitehouse C.A."/>
            <person name="Koroleva G.I."/>
            <person name="Palacios G.F."/>
        </authorList>
    </citation>
    <scope>NUCLEOTIDE SEQUENCE [LARGE SCALE GENOMIC DNA]</scope>
    <source>
        <strain evidence="9 10">0408225</strain>
    </source>
</reference>
<dbReference type="PANTHER" id="PTHR34979:SF1">
    <property type="entry name" value="INNER MEMBRANE PROTEIN YGAZ"/>
    <property type="match status" value="1"/>
</dbReference>
<evidence type="ECO:0000256" key="8">
    <source>
        <dbReference type="SAM" id="Phobius"/>
    </source>
</evidence>
<dbReference type="GO" id="GO:1903785">
    <property type="term" value="P:L-valine transmembrane transport"/>
    <property type="evidence" value="ECO:0007669"/>
    <property type="project" value="TreeGrafter"/>
</dbReference>
<dbReference type="eggNOG" id="COG1296">
    <property type="taxonomic scope" value="Bacteria"/>
</dbReference>
<evidence type="ECO:0000256" key="3">
    <source>
        <dbReference type="ARBA" id="ARBA00022448"/>
    </source>
</evidence>
<evidence type="ECO:0000256" key="1">
    <source>
        <dbReference type="ARBA" id="ARBA00004651"/>
    </source>
</evidence>
<evidence type="ECO:0000256" key="7">
    <source>
        <dbReference type="ARBA" id="ARBA00023136"/>
    </source>
</evidence>
<gene>
    <name evidence="9" type="ORF">MOMA_07556</name>
</gene>
<dbReference type="Proteomes" id="UP000023795">
    <property type="component" value="Unassembled WGS sequence"/>
</dbReference>
<feature type="transmembrane region" description="Helical" evidence="8">
    <location>
        <begin position="20"/>
        <end position="44"/>
    </location>
</feature>
<keyword evidence="6 8" id="KW-1133">Transmembrane helix</keyword>
<feature type="transmembrane region" description="Helical" evidence="8">
    <location>
        <begin position="126"/>
        <end position="149"/>
    </location>
</feature>
<name>L2F5Q7_9GAMM</name>
<organism evidence="9 10">
    <name type="scientific">Moraxella macacae 0408225</name>
    <dbReference type="NCBI Taxonomy" id="1230338"/>
    <lineage>
        <taxon>Bacteria</taxon>
        <taxon>Pseudomonadati</taxon>
        <taxon>Pseudomonadota</taxon>
        <taxon>Gammaproteobacteria</taxon>
        <taxon>Moraxellales</taxon>
        <taxon>Moraxellaceae</taxon>
        <taxon>Moraxella</taxon>
    </lineage>
</organism>
<evidence type="ECO:0000256" key="2">
    <source>
        <dbReference type="ARBA" id="ARBA00010735"/>
    </source>
</evidence>
<protein>
    <submittedName>
        <fullName evidence="9">Branched chain amino acid efflux pump, LivE family, large subunit</fullName>
    </submittedName>
</protein>
<dbReference type="PANTHER" id="PTHR34979">
    <property type="entry name" value="INNER MEMBRANE PROTEIN YGAZ"/>
    <property type="match status" value="1"/>
</dbReference>
<proteinExistence type="inferred from homology"/>
<dbReference type="InterPro" id="IPR011606">
    <property type="entry name" value="Brnchd-chn_aa_trnsp_permease"/>
</dbReference>
<evidence type="ECO:0000256" key="5">
    <source>
        <dbReference type="ARBA" id="ARBA00022692"/>
    </source>
</evidence>
<comment type="similarity">
    <text evidence="2">Belongs to the AzlC family.</text>
</comment>
<evidence type="ECO:0000256" key="6">
    <source>
        <dbReference type="ARBA" id="ARBA00022989"/>
    </source>
</evidence>
<dbReference type="Pfam" id="PF03591">
    <property type="entry name" value="AzlC"/>
    <property type="match status" value="1"/>
</dbReference>
<dbReference type="GO" id="GO:0005886">
    <property type="term" value="C:plasma membrane"/>
    <property type="evidence" value="ECO:0007669"/>
    <property type="project" value="UniProtKB-SubCell"/>
</dbReference>
<feature type="transmembrane region" description="Helical" evidence="8">
    <location>
        <begin position="179"/>
        <end position="197"/>
    </location>
</feature>
<dbReference type="STRING" id="1230338.MOMA_07556"/>
<keyword evidence="7 8" id="KW-0472">Membrane</keyword>
<evidence type="ECO:0000256" key="4">
    <source>
        <dbReference type="ARBA" id="ARBA00022475"/>
    </source>
</evidence>